<dbReference type="EMBL" id="MLJW01008289">
    <property type="protein sequence ID" value="OIQ64248.1"/>
    <property type="molecule type" value="Genomic_DNA"/>
</dbReference>
<dbReference type="AlphaFoldDB" id="A0A1J5P109"/>
<protein>
    <submittedName>
        <fullName evidence="2">Hypothetisches protein</fullName>
    </submittedName>
</protein>
<dbReference type="PANTHER" id="PTHR35377">
    <property type="entry name" value="ANTITOXIN VAPB49-RELATED-RELATED"/>
    <property type="match status" value="1"/>
</dbReference>
<comment type="caution">
    <text evidence="2">The sequence shown here is derived from an EMBL/GenBank/DDBJ whole genome shotgun (WGS) entry which is preliminary data.</text>
</comment>
<dbReference type="PANTHER" id="PTHR35377:SF8">
    <property type="entry name" value="ANTITOXIN VAPB22"/>
    <property type="match status" value="1"/>
</dbReference>
<dbReference type="Gene3D" id="3.40.1620.10">
    <property type="entry name" value="YefM-like domain"/>
    <property type="match status" value="1"/>
</dbReference>
<dbReference type="Pfam" id="PF02604">
    <property type="entry name" value="PhdYeFM_antitox"/>
    <property type="match status" value="1"/>
</dbReference>
<reference evidence="2" key="1">
    <citation type="submission" date="2016-10" db="EMBL/GenBank/DDBJ databases">
        <title>Sequence of Gallionella enrichment culture.</title>
        <authorList>
            <person name="Poehlein A."/>
            <person name="Muehling M."/>
            <person name="Daniel R."/>
        </authorList>
    </citation>
    <scope>NUCLEOTIDE SEQUENCE</scope>
</reference>
<organism evidence="2">
    <name type="scientific">mine drainage metagenome</name>
    <dbReference type="NCBI Taxonomy" id="410659"/>
    <lineage>
        <taxon>unclassified sequences</taxon>
        <taxon>metagenomes</taxon>
        <taxon>ecological metagenomes</taxon>
    </lineage>
</organism>
<dbReference type="NCBIfam" id="TIGR01552">
    <property type="entry name" value="phd_fam"/>
    <property type="match status" value="1"/>
</dbReference>
<name>A0A1J5P109_9ZZZZ</name>
<sequence length="77" mass="8177">MDVGAFEAKTHLPALLKRVAAGERITITRHGQPVAQLAPVQTATPDPLAAIEELRGFSRGCTTGEGSVRALIEDGRR</sequence>
<dbReference type="InterPro" id="IPR051416">
    <property type="entry name" value="phD-YefM_TA_antitoxins"/>
</dbReference>
<accession>A0A1J5P109</accession>
<evidence type="ECO:0000256" key="1">
    <source>
        <dbReference type="ARBA" id="ARBA00009981"/>
    </source>
</evidence>
<comment type="similarity">
    <text evidence="1">Belongs to the phD/YefM antitoxin family.</text>
</comment>
<dbReference type="InterPro" id="IPR036165">
    <property type="entry name" value="YefM-like_sf"/>
</dbReference>
<dbReference type="SUPFAM" id="SSF143120">
    <property type="entry name" value="YefM-like"/>
    <property type="match status" value="1"/>
</dbReference>
<evidence type="ECO:0000313" key="2">
    <source>
        <dbReference type="EMBL" id="OIQ64248.1"/>
    </source>
</evidence>
<gene>
    <name evidence="2" type="ORF">GALL_542010</name>
</gene>
<proteinExistence type="inferred from homology"/>
<dbReference type="InterPro" id="IPR006442">
    <property type="entry name" value="Antitoxin_Phd/YefM"/>
</dbReference>